<evidence type="ECO:0000313" key="9">
    <source>
        <dbReference type="EMBL" id="MBB4660545.1"/>
    </source>
</evidence>
<keyword evidence="6 7" id="KW-0472">Membrane</keyword>
<dbReference type="Pfam" id="PF19300">
    <property type="entry name" value="BPD_transp_1_N"/>
    <property type="match status" value="1"/>
</dbReference>
<name>A0A840I894_9ACTN</name>
<feature type="transmembrane region" description="Helical" evidence="7">
    <location>
        <begin position="290"/>
        <end position="314"/>
    </location>
</feature>
<dbReference type="AlphaFoldDB" id="A0A840I894"/>
<evidence type="ECO:0000256" key="4">
    <source>
        <dbReference type="ARBA" id="ARBA00022692"/>
    </source>
</evidence>
<dbReference type="InterPro" id="IPR035906">
    <property type="entry name" value="MetI-like_sf"/>
</dbReference>
<dbReference type="PANTHER" id="PTHR43163:SF6">
    <property type="entry name" value="DIPEPTIDE TRANSPORT SYSTEM PERMEASE PROTEIN DPPB-RELATED"/>
    <property type="match status" value="1"/>
</dbReference>
<keyword evidence="4 7" id="KW-0812">Transmembrane</keyword>
<dbReference type="InterPro" id="IPR000515">
    <property type="entry name" value="MetI-like"/>
</dbReference>
<feature type="domain" description="ABC transmembrane type-1" evidence="8">
    <location>
        <begin position="96"/>
        <end position="311"/>
    </location>
</feature>
<dbReference type="SUPFAM" id="SSF161098">
    <property type="entry name" value="MetI-like"/>
    <property type="match status" value="1"/>
</dbReference>
<dbReference type="GO" id="GO:0055085">
    <property type="term" value="P:transmembrane transport"/>
    <property type="evidence" value="ECO:0007669"/>
    <property type="project" value="InterPro"/>
</dbReference>
<evidence type="ECO:0000256" key="1">
    <source>
        <dbReference type="ARBA" id="ARBA00004651"/>
    </source>
</evidence>
<comment type="caution">
    <text evidence="9">The sequence shown here is derived from an EMBL/GenBank/DDBJ whole genome shotgun (WGS) entry which is preliminary data.</text>
</comment>
<keyword evidence="2 7" id="KW-0813">Transport</keyword>
<dbReference type="GO" id="GO:0005886">
    <property type="term" value="C:plasma membrane"/>
    <property type="evidence" value="ECO:0007669"/>
    <property type="project" value="UniProtKB-SubCell"/>
</dbReference>
<evidence type="ECO:0000313" key="10">
    <source>
        <dbReference type="Proteomes" id="UP000585272"/>
    </source>
</evidence>
<organism evidence="9 10">
    <name type="scientific">Conexibacter arvalis</name>
    <dbReference type="NCBI Taxonomy" id="912552"/>
    <lineage>
        <taxon>Bacteria</taxon>
        <taxon>Bacillati</taxon>
        <taxon>Actinomycetota</taxon>
        <taxon>Thermoleophilia</taxon>
        <taxon>Solirubrobacterales</taxon>
        <taxon>Conexibacteraceae</taxon>
        <taxon>Conexibacter</taxon>
    </lineage>
</organism>
<accession>A0A840I894</accession>
<comment type="similarity">
    <text evidence="7">Belongs to the binding-protein-dependent transport system permease family.</text>
</comment>
<evidence type="ECO:0000259" key="8">
    <source>
        <dbReference type="PROSITE" id="PS50928"/>
    </source>
</evidence>
<feature type="transmembrane region" description="Helical" evidence="7">
    <location>
        <begin position="12"/>
        <end position="29"/>
    </location>
</feature>
<evidence type="ECO:0000256" key="7">
    <source>
        <dbReference type="RuleBase" id="RU363032"/>
    </source>
</evidence>
<feature type="transmembrane region" description="Helical" evidence="7">
    <location>
        <begin position="134"/>
        <end position="158"/>
    </location>
</feature>
<dbReference type="InterPro" id="IPR045621">
    <property type="entry name" value="BPD_transp_1_N"/>
</dbReference>
<sequence>MTTFLVKRGLQAIPLLIGISLLLFAMLQMTPGGPLASSEGTGAQNAARVEQIREHYGLDDPLPVQYFNWAGGVATGDWGTSFNTGRPVLTMIWERLPNTLLLTGAAFLLAIAIAVPIGVLAARKQYSWFDYVSSGLSFVGVAMPSFWLALMLLFVFSYSLGWLPSGGLEDLRADHEGFSAVIDRVRHMILPVIVLAAVSTAQLARYVRGAMLDVLQQDYVRTARGSGLRERTVIVGHALRNAAIPVVTVAVLTIPELFLGSVVMETIFAIPGIGRLFVESANLRDYPVLLGILMIGAALVVVANLVADIVYSLLDPRIRYAS</sequence>
<keyword evidence="10" id="KW-1185">Reference proteome</keyword>
<dbReference type="RefSeq" id="WP_183337968.1">
    <property type="nucleotide sequence ID" value="NZ_JACHNU010000001.1"/>
</dbReference>
<evidence type="ECO:0000256" key="5">
    <source>
        <dbReference type="ARBA" id="ARBA00022989"/>
    </source>
</evidence>
<feature type="transmembrane region" description="Helical" evidence="7">
    <location>
        <begin position="188"/>
        <end position="207"/>
    </location>
</feature>
<dbReference type="Proteomes" id="UP000585272">
    <property type="component" value="Unassembled WGS sequence"/>
</dbReference>
<keyword evidence="3" id="KW-1003">Cell membrane</keyword>
<dbReference type="PANTHER" id="PTHR43163">
    <property type="entry name" value="DIPEPTIDE TRANSPORT SYSTEM PERMEASE PROTEIN DPPB-RELATED"/>
    <property type="match status" value="1"/>
</dbReference>
<gene>
    <name evidence="9" type="ORF">BDZ31_000118</name>
</gene>
<evidence type="ECO:0000256" key="3">
    <source>
        <dbReference type="ARBA" id="ARBA00022475"/>
    </source>
</evidence>
<proteinExistence type="inferred from homology"/>
<dbReference type="EMBL" id="JACHNU010000001">
    <property type="protein sequence ID" value="MBB4660545.1"/>
    <property type="molecule type" value="Genomic_DNA"/>
</dbReference>
<comment type="subcellular location">
    <subcellularLocation>
        <location evidence="1 7">Cell membrane</location>
        <topology evidence="1 7">Multi-pass membrane protein</topology>
    </subcellularLocation>
</comment>
<dbReference type="CDD" id="cd06261">
    <property type="entry name" value="TM_PBP2"/>
    <property type="match status" value="1"/>
</dbReference>
<dbReference type="PROSITE" id="PS50928">
    <property type="entry name" value="ABC_TM1"/>
    <property type="match status" value="1"/>
</dbReference>
<dbReference type="Gene3D" id="1.10.3720.10">
    <property type="entry name" value="MetI-like"/>
    <property type="match status" value="1"/>
</dbReference>
<feature type="transmembrane region" description="Helical" evidence="7">
    <location>
        <begin position="100"/>
        <end position="122"/>
    </location>
</feature>
<feature type="transmembrane region" description="Helical" evidence="7">
    <location>
        <begin position="246"/>
        <end position="270"/>
    </location>
</feature>
<reference evidence="9 10" key="1">
    <citation type="submission" date="2020-08" db="EMBL/GenBank/DDBJ databases">
        <title>Genomic Encyclopedia of Archaeal and Bacterial Type Strains, Phase II (KMG-II): from individual species to whole genera.</title>
        <authorList>
            <person name="Goeker M."/>
        </authorList>
    </citation>
    <scope>NUCLEOTIDE SEQUENCE [LARGE SCALE GENOMIC DNA]</scope>
    <source>
        <strain evidence="9 10">DSM 23288</strain>
    </source>
</reference>
<protein>
    <submittedName>
        <fullName evidence="9">Peptide/nickel transport system permease protein</fullName>
    </submittedName>
</protein>
<keyword evidence="5 7" id="KW-1133">Transmembrane helix</keyword>
<evidence type="ECO:0000256" key="6">
    <source>
        <dbReference type="ARBA" id="ARBA00023136"/>
    </source>
</evidence>
<dbReference type="Pfam" id="PF00528">
    <property type="entry name" value="BPD_transp_1"/>
    <property type="match status" value="1"/>
</dbReference>
<evidence type="ECO:0000256" key="2">
    <source>
        <dbReference type="ARBA" id="ARBA00022448"/>
    </source>
</evidence>